<evidence type="ECO:0008006" key="3">
    <source>
        <dbReference type="Google" id="ProtNLM"/>
    </source>
</evidence>
<proteinExistence type="predicted"/>
<keyword evidence="2" id="KW-1185">Reference proteome</keyword>
<organism evidence="1 2">
    <name type="scientific">Delftia deserti</name>
    <dbReference type="NCBI Taxonomy" id="1651218"/>
    <lineage>
        <taxon>Bacteria</taxon>
        <taxon>Pseudomonadati</taxon>
        <taxon>Pseudomonadota</taxon>
        <taxon>Betaproteobacteria</taxon>
        <taxon>Burkholderiales</taxon>
        <taxon>Comamonadaceae</taxon>
        <taxon>Delftia</taxon>
    </lineage>
</organism>
<evidence type="ECO:0000313" key="2">
    <source>
        <dbReference type="Proteomes" id="UP001597287"/>
    </source>
</evidence>
<dbReference type="RefSeq" id="WP_380109400.1">
    <property type="nucleotide sequence ID" value="NZ_JBHSIH010000001.1"/>
</dbReference>
<dbReference type="Proteomes" id="UP001597287">
    <property type="component" value="Unassembled WGS sequence"/>
</dbReference>
<accession>A0ABW5EY61</accession>
<comment type="caution">
    <text evidence="1">The sequence shown here is derived from an EMBL/GenBank/DDBJ whole genome shotgun (WGS) entry which is preliminary data.</text>
</comment>
<reference evidence="2" key="1">
    <citation type="journal article" date="2019" name="Int. J. Syst. Evol. Microbiol.">
        <title>The Global Catalogue of Microorganisms (GCM) 10K type strain sequencing project: providing services to taxonomists for standard genome sequencing and annotation.</title>
        <authorList>
            <consortium name="The Broad Institute Genomics Platform"/>
            <consortium name="The Broad Institute Genome Sequencing Center for Infectious Disease"/>
            <person name="Wu L."/>
            <person name="Ma J."/>
        </authorList>
    </citation>
    <scope>NUCLEOTIDE SEQUENCE [LARGE SCALE GENOMIC DNA]</scope>
    <source>
        <strain evidence="2">CCUG 62793</strain>
    </source>
</reference>
<evidence type="ECO:0000313" key="1">
    <source>
        <dbReference type="EMBL" id="MFD2322531.1"/>
    </source>
</evidence>
<protein>
    <recommendedName>
        <fullName evidence="3">DUF883 domain-containing protein</fullName>
    </recommendedName>
</protein>
<dbReference type="EMBL" id="JBHUIG010000041">
    <property type="protein sequence ID" value="MFD2322531.1"/>
    <property type="molecule type" value="Genomic_DNA"/>
</dbReference>
<name>A0ABW5EY61_9BURK</name>
<sequence>MNKETSLFLDRVDAYIEAAQRELTKARQYESGTRQEAMHLEEARLALNNASTVLARTLPSS</sequence>
<gene>
    <name evidence="1" type="ORF">ACFSPV_28030</name>
</gene>